<accession>A0ACC3TQL1</accession>
<dbReference type="Proteomes" id="UP001489719">
    <property type="component" value="Unassembled WGS sequence"/>
</dbReference>
<dbReference type="EMBL" id="MU970061">
    <property type="protein sequence ID" value="KAK9323488.1"/>
    <property type="molecule type" value="Genomic_DNA"/>
</dbReference>
<gene>
    <name evidence="1" type="ORF">V1517DRAFT_289352</name>
</gene>
<evidence type="ECO:0000313" key="1">
    <source>
        <dbReference type="EMBL" id="KAK9323488.1"/>
    </source>
</evidence>
<reference evidence="2" key="1">
    <citation type="journal article" date="2024" name="Front. Bioeng. Biotechnol.">
        <title>Genome-scale model development and genomic sequencing of the oleaginous clade Lipomyces.</title>
        <authorList>
            <person name="Czajka J.J."/>
            <person name="Han Y."/>
            <person name="Kim J."/>
            <person name="Mondo S.J."/>
            <person name="Hofstad B.A."/>
            <person name="Robles A."/>
            <person name="Haridas S."/>
            <person name="Riley R."/>
            <person name="LaButti K."/>
            <person name="Pangilinan J."/>
            <person name="Andreopoulos W."/>
            <person name="Lipzen A."/>
            <person name="Yan J."/>
            <person name="Wang M."/>
            <person name="Ng V."/>
            <person name="Grigoriev I.V."/>
            <person name="Spatafora J.W."/>
            <person name="Magnuson J.K."/>
            <person name="Baker S.E."/>
            <person name="Pomraning K.R."/>
        </authorList>
    </citation>
    <scope>NUCLEOTIDE SEQUENCE [LARGE SCALE GENOMIC DNA]</scope>
    <source>
        <strain evidence="2">CBS 10300</strain>
    </source>
</reference>
<sequence>MPRIPVSQIHSYRISAGRSVSVRQRPCALRHLSTSPIASAPEHPTTKDSPRATMLNTPASGIYSNIPLTKRMKELGITVGDLQREHARREQLKNRTSGYYALSLLVGTLALSYAAVPFYRLLCQKTGWAGTPIVESSKITPDRLIPVDSNRKIIVRFESDVSRSLPWKFEPLQRQVTVTPGETALAFFKATNLSNQDIIGVATYNVTPDQVAPYFSKIQCFCFEQQQLRAGEQVDMPVFFFIDPDFDIDPQMKHIHEVVLNYTFFKAKTNASGQYLTVPDAAGNEIAGQIPIAVSTTGT</sequence>
<comment type="caution">
    <text evidence="1">The sequence shown here is derived from an EMBL/GenBank/DDBJ whole genome shotgun (WGS) entry which is preliminary data.</text>
</comment>
<proteinExistence type="predicted"/>
<organism evidence="1 2">
    <name type="scientific">Lipomyces orientalis</name>
    <dbReference type="NCBI Taxonomy" id="1233043"/>
    <lineage>
        <taxon>Eukaryota</taxon>
        <taxon>Fungi</taxon>
        <taxon>Dikarya</taxon>
        <taxon>Ascomycota</taxon>
        <taxon>Saccharomycotina</taxon>
        <taxon>Lipomycetes</taxon>
        <taxon>Lipomycetales</taxon>
        <taxon>Lipomycetaceae</taxon>
        <taxon>Lipomyces</taxon>
    </lineage>
</organism>
<name>A0ACC3TQL1_9ASCO</name>
<keyword evidence="2" id="KW-1185">Reference proteome</keyword>
<evidence type="ECO:0000313" key="2">
    <source>
        <dbReference type="Proteomes" id="UP001489719"/>
    </source>
</evidence>
<protein>
    <submittedName>
        <fullName evidence="1">Cytochrome c oxidase assembly protein CtaG/Cox11-domain-containing protein</fullName>
    </submittedName>
</protein>